<protein>
    <submittedName>
        <fullName evidence="3">Uncharacterized protein</fullName>
    </submittedName>
</protein>
<gene>
    <name evidence="3" type="ORF">HY076_03925</name>
</gene>
<accession>A0A9D6LA28</accession>
<dbReference type="EMBL" id="JACQAY010000118">
    <property type="protein sequence ID" value="MBI3539403.1"/>
    <property type="molecule type" value="Genomic_DNA"/>
</dbReference>
<evidence type="ECO:0000256" key="1">
    <source>
        <dbReference type="SAM" id="MobiDB-lite"/>
    </source>
</evidence>
<evidence type="ECO:0000313" key="3">
    <source>
        <dbReference type="EMBL" id="MBI3539403.1"/>
    </source>
</evidence>
<proteinExistence type="predicted"/>
<keyword evidence="2" id="KW-0732">Signal</keyword>
<reference evidence="3" key="1">
    <citation type="submission" date="2020-07" db="EMBL/GenBank/DDBJ databases">
        <title>Huge and variable diversity of episymbiotic CPR bacteria and DPANN archaea in groundwater ecosystems.</title>
        <authorList>
            <person name="He C.Y."/>
            <person name="Keren R."/>
            <person name="Whittaker M."/>
            <person name="Farag I.F."/>
            <person name="Doudna J."/>
            <person name="Cate J.H.D."/>
            <person name="Banfield J.F."/>
        </authorList>
    </citation>
    <scope>NUCLEOTIDE SEQUENCE</scope>
    <source>
        <strain evidence="3">NC_groundwater_928_Pr1_S-0.2um_72_17</strain>
    </source>
</reference>
<comment type="caution">
    <text evidence="3">The sequence shown here is derived from an EMBL/GenBank/DDBJ whole genome shotgun (WGS) entry which is preliminary data.</text>
</comment>
<dbReference type="AlphaFoldDB" id="A0A9D6LA28"/>
<evidence type="ECO:0000313" key="4">
    <source>
        <dbReference type="Proteomes" id="UP000807850"/>
    </source>
</evidence>
<feature type="chain" id="PRO_5038505423" evidence="2">
    <location>
        <begin position="27"/>
        <end position="64"/>
    </location>
</feature>
<feature type="compositionally biased region" description="Low complexity" evidence="1">
    <location>
        <begin position="50"/>
        <end position="64"/>
    </location>
</feature>
<feature type="region of interest" description="Disordered" evidence="1">
    <location>
        <begin position="26"/>
        <end position="64"/>
    </location>
</feature>
<feature type="signal peptide" evidence="2">
    <location>
        <begin position="1"/>
        <end position="26"/>
    </location>
</feature>
<name>A0A9D6LA28_UNCEI</name>
<feature type="non-terminal residue" evidence="3">
    <location>
        <position position="64"/>
    </location>
</feature>
<organism evidence="3 4">
    <name type="scientific">Eiseniibacteriota bacterium</name>
    <dbReference type="NCBI Taxonomy" id="2212470"/>
    <lineage>
        <taxon>Bacteria</taxon>
        <taxon>Candidatus Eiseniibacteriota</taxon>
    </lineage>
</organism>
<sequence>MPRHRRPRIAGALALALLLMMSAGRAWPGNKPPANAANDTRKSGGGAPGAGAPAGDMAGGAAAD</sequence>
<evidence type="ECO:0000256" key="2">
    <source>
        <dbReference type="SAM" id="SignalP"/>
    </source>
</evidence>
<dbReference type="Proteomes" id="UP000807850">
    <property type="component" value="Unassembled WGS sequence"/>
</dbReference>